<dbReference type="Proteomes" id="UP000680866">
    <property type="component" value="Chromosome"/>
</dbReference>
<dbReference type="PANTHER" id="PTHR30055:SF234">
    <property type="entry name" value="HTH-TYPE TRANSCRIPTIONAL REGULATOR BETI"/>
    <property type="match status" value="1"/>
</dbReference>
<evidence type="ECO:0000256" key="5">
    <source>
        <dbReference type="PROSITE-ProRule" id="PRU00335"/>
    </source>
</evidence>
<keyword evidence="8" id="KW-1185">Reference proteome</keyword>
<evidence type="ECO:0000313" key="7">
    <source>
        <dbReference type="EMBL" id="BCJ68046.1"/>
    </source>
</evidence>
<dbReference type="GO" id="GO:0000976">
    <property type="term" value="F:transcription cis-regulatory region binding"/>
    <property type="evidence" value="ECO:0007669"/>
    <property type="project" value="TreeGrafter"/>
</dbReference>
<dbReference type="InterPro" id="IPR050109">
    <property type="entry name" value="HTH-type_TetR-like_transc_reg"/>
</dbReference>
<evidence type="ECO:0000259" key="6">
    <source>
        <dbReference type="PROSITE" id="PS50977"/>
    </source>
</evidence>
<organism evidence="7 8">
    <name type="scientific">Polymorphospora rubra</name>
    <dbReference type="NCBI Taxonomy" id="338584"/>
    <lineage>
        <taxon>Bacteria</taxon>
        <taxon>Bacillati</taxon>
        <taxon>Actinomycetota</taxon>
        <taxon>Actinomycetes</taxon>
        <taxon>Micromonosporales</taxon>
        <taxon>Micromonosporaceae</taxon>
        <taxon>Polymorphospora</taxon>
    </lineage>
</organism>
<dbReference type="EMBL" id="AP023359">
    <property type="protein sequence ID" value="BCJ68046.1"/>
    <property type="molecule type" value="Genomic_DNA"/>
</dbReference>
<evidence type="ECO:0000313" key="8">
    <source>
        <dbReference type="Proteomes" id="UP000680866"/>
    </source>
</evidence>
<dbReference type="InterPro" id="IPR009057">
    <property type="entry name" value="Homeodomain-like_sf"/>
</dbReference>
<dbReference type="GO" id="GO:0003700">
    <property type="term" value="F:DNA-binding transcription factor activity"/>
    <property type="evidence" value="ECO:0007669"/>
    <property type="project" value="TreeGrafter"/>
</dbReference>
<keyword evidence="4" id="KW-0804">Transcription</keyword>
<evidence type="ECO:0000256" key="2">
    <source>
        <dbReference type="ARBA" id="ARBA00023015"/>
    </source>
</evidence>
<accession>A0A810N3S6</accession>
<dbReference type="SUPFAM" id="SSF48498">
    <property type="entry name" value="Tetracyclin repressor-like, C-terminal domain"/>
    <property type="match status" value="1"/>
</dbReference>
<feature type="DNA-binding region" description="H-T-H motif" evidence="5">
    <location>
        <begin position="37"/>
        <end position="56"/>
    </location>
</feature>
<evidence type="ECO:0000256" key="1">
    <source>
        <dbReference type="ARBA" id="ARBA00022491"/>
    </source>
</evidence>
<keyword evidence="2" id="KW-0805">Transcription regulation</keyword>
<name>A0A810N3S6_9ACTN</name>
<dbReference type="Pfam" id="PF13977">
    <property type="entry name" value="TetR_C_6"/>
    <property type="match status" value="1"/>
</dbReference>
<dbReference type="PANTHER" id="PTHR30055">
    <property type="entry name" value="HTH-TYPE TRANSCRIPTIONAL REGULATOR RUTR"/>
    <property type="match status" value="1"/>
</dbReference>
<dbReference type="InterPro" id="IPR039538">
    <property type="entry name" value="BetI_C"/>
</dbReference>
<feature type="domain" description="HTH tetR-type" evidence="6">
    <location>
        <begin position="14"/>
        <end position="74"/>
    </location>
</feature>
<dbReference type="PROSITE" id="PS50977">
    <property type="entry name" value="HTH_TETR_2"/>
    <property type="match status" value="1"/>
</dbReference>
<dbReference type="Pfam" id="PF00440">
    <property type="entry name" value="TetR_N"/>
    <property type="match status" value="1"/>
</dbReference>
<dbReference type="SUPFAM" id="SSF46689">
    <property type="entry name" value="Homeodomain-like"/>
    <property type="match status" value="1"/>
</dbReference>
<dbReference type="PRINTS" id="PR00455">
    <property type="entry name" value="HTHTETR"/>
</dbReference>
<proteinExistence type="predicted"/>
<sequence length="211" mass="22818">MSPAQKPKTSAKGLETRDRIVDVAVRFIARNGARGTSLADIAAEAGVSQTGLLYHFRSKEALLNAVMDRHVAFSEQWLWGDGPDPGIKIVDIIATHMASWPSQHDGKVASLLGMNTVVLGENVSPDTDLHPRLVDGYRTTIDRVTATLRSAQERGEMRKDIDPQLKAMEIIAFCYGLEAAWLVDPTIPVAAAAAQWAAQQTRQLATGSATS</sequence>
<evidence type="ECO:0000256" key="3">
    <source>
        <dbReference type="ARBA" id="ARBA00023125"/>
    </source>
</evidence>
<dbReference type="KEGG" id="pry:Prubr_50670"/>
<protein>
    <recommendedName>
        <fullName evidence="6">HTH tetR-type domain-containing protein</fullName>
    </recommendedName>
</protein>
<reference evidence="7" key="1">
    <citation type="submission" date="2020-08" db="EMBL/GenBank/DDBJ databases">
        <title>Whole genome shotgun sequence of Polymorphospora rubra NBRC 101157.</title>
        <authorList>
            <person name="Komaki H."/>
            <person name="Tamura T."/>
        </authorList>
    </citation>
    <scope>NUCLEOTIDE SEQUENCE</scope>
    <source>
        <strain evidence="7">NBRC 101157</strain>
    </source>
</reference>
<dbReference type="AlphaFoldDB" id="A0A810N3S6"/>
<dbReference type="InterPro" id="IPR036271">
    <property type="entry name" value="Tet_transcr_reg_TetR-rel_C_sf"/>
</dbReference>
<dbReference type="Gene3D" id="1.10.357.10">
    <property type="entry name" value="Tetracycline Repressor, domain 2"/>
    <property type="match status" value="1"/>
</dbReference>
<dbReference type="InterPro" id="IPR001647">
    <property type="entry name" value="HTH_TetR"/>
</dbReference>
<gene>
    <name evidence="7" type="ORF">Prubr_50670</name>
</gene>
<keyword evidence="3 5" id="KW-0238">DNA-binding</keyword>
<keyword evidence="1" id="KW-0678">Repressor</keyword>
<evidence type="ECO:0000256" key="4">
    <source>
        <dbReference type="ARBA" id="ARBA00023163"/>
    </source>
</evidence>